<evidence type="ECO:0000313" key="11">
    <source>
        <dbReference type="Proteomes" id="UP000237481"/>
    </source>
</evidence>
<keyword evidence="11" id="KW-1185">Reference proteome</keyword>
<dbReference type="PANTHER" id="PTHR39730">
    <property type="entry name" value="ENDOGLUCANASE 1"/>
    <property type="match status" value="1"/>
</dbReference>
<dbReference type="AlphaFoldDB" id="A0A2S4L1I2"/>
<evidence type="ECO:0000256" key="5">
    <source>
        <dbReference type="ARBA" id="ARBA00023001"/>
    </source>
</evidence>
<evidence type="ECO:0000256" key="7">
    <source>
        <dbReference type="ARBA" id="ARBA00023295"/>
    </source>
</evidence>
<keyword evidence="5" id="KW-0136">Cellulose degradation</keyword>
<keyword evidence="8" id="KW-0624">Polysaccharide degradation</keyword>
<name>A0A2S4L1I2_9HYPO</name>
<dbReference type="PANTHER" id="PTHR39730:SF1">
    <property type="entry name" value="ENDOGLUCANASE 1"/>
    <property type="match status" value="1"/>
</dbReference>
<dbReference type="GO" id="GO:0008810">
    <property type="term" value="F:cellulase activity"/>
    <property type="evidence" value="ECO:0007669"/>
    <property type="project" value="UniProtKB-EC"/>
</dbReference>
<feature type="domain" description="Glycosyl hydrolases family 45 active site" evidence="9">
    <location>
        <begin position="102"/>
        <end position="170"/>
    </location>
</feature>
<evidence type="ECO:0000256" key="6">
    <source>
        <dbReference type="ARBA" id="ARBA00023277"/>
    </source>
</evidence>
<protein>
    <recommendedName>
        <fullName evidence="3">cellulase</fullName>
        <ecNumber evidence="3">3.2.1.4</ecNumber>
    </recommendedName>
</protein>
<comment type="caution">
    <text evidence="10">The sequence shown here is derived from an EMBL/GenBank/DDBJ whole genome shotgun (WGS) entry which is preliminary data.</text>
</comment>
<accession>A0A2S4L1I2</accession>
<keyword evidence="7" id="KW-0326">Glycosidase</keyword>
<gene>
    <name evidence="10" type="ORF">TPAR_03480</name>
</gene>
<dbReference type="InterPro" id="IPR052288">
    <property type="entry name" value="GH45_Enzymes"/>
</dbReference>
<dbReference type="Gene3D" id="2.40.40.10">
    <property type="entry name" value="RlpA-like domain"/>
    <property type="match status" value="2"/>
</dbReference>
<proteinExistence type="inferred from homology"/>
<feature type="domain" description="Glycosyl hydrolases family 45 active site" evidence="9">
    <location>
        <begin position="9"/>
        <end position="96"/>
    </location>
</feature>
<dbReference type="Pfam" id="PF02015">
    <property type="entry name" value="Glyco_hydro_45"/>
    <property type="match status" value="2"/>
</dbReference>
<evidence type="ECO:0000256" key="3">
    <source>
        <dbReference type="ARBA" id="ARBA00012601"/>
    </source>
</evidence>
<evidence type="ECO:0000256" key="4">
    <source>
        <dbReference type="ARBA" id="ARBA00022801"/>
    </source>
</evidence>
<dbReference type="STRING" id="94208.A0A2S4L1I2"/>
<dbReference type="EMBL" id="PKSG01000338">
    <property type="protein sequence ID" value="POR36321.1"/>
    <property type="molecule type" value="Genomic_DNA"/>
</dbReference>
<comment type="similarity">
    <text evidence="2">Belongs to the glycosyl hydrolase 45 (cellulase K) family.</text>
</comment>
<evidence type="ECO:0000256" key="1">
    <source>
        <dbReference type="ARBA" id="ARBA00000966"/>
    </source>
</evidence>
<evidence type="ECO:0000313" key="10">
    <source>
        <dbReference type="EMBL" id="POR36321.1"/>
    </source>
</evidence>
<keyword evidence="4" id="KW-0378">Hydrolase</keyword>
<comment type="catalytic activity">
    <reaction evidence="1">
        <text>Endohydrolysis of (1-&gt;4)-beta-D-glucosidic linkages in cellulose, lichenin and cereal beta-D-glucans.</text>
        <dbReference type="EC" id="3.2.1.4"/>
    </reaction>
</comment>
<reference evidence="10 11" key="1">
    <citation type="submission" date="2018-01" db="EMBL/GenBank/DDBJ databases">
        <title>Harnessing the power of phylogenomics to disentangle the directionality and signatures of interkingdom host jumping in the parasitic fungal genus Tolypocladium.</title>
        <authorList>
            <person name="Quandt C.A."/>
            <person name="Patterson W."/>
            <person name="Spatafora J.W."/>
        </authorList>
    </citation>
    <scope>NUCLEOTIDE SEQUENCE [LARGE SCALE GENOMIC DNA]</scope>
    <source>
        <strain evidence="10 11">NRBC 100945</strain>
    </source>
</reference>
<sequence>MTALATSGSGHSSRYWDCGKPSCAWSGKASVSAAVRTCDKNDNPLSDPNTKSGCDGGTAFACTNNSPWAVNDNLAYGFAATAINSGTESSWCCACSVPPTRGDLMVPGGGVGIFDGCTPEFGGVPGDRYGGVASRDQCGQMPAKRQAGCFWRFDWFLNADNPDFDFQLVK</sequence>
<organism evidence="10 11">
    <name type="scientific">Tolypocladium paradoxum</name>
    <dbReference type="NCBI Taxonomy" id="94208"/>
    <lineage>
        <taxon>Eukaryota</taxon>
        <taxon>Fungi</taxon>
        <taxon>Dikarya</taxon>
        <taxon>Ascomycota</taxon>
        <taxon>Pezizomycotina</taxon>
        <taxon>Sordariomycetes</taxon>
        <taxon>Hypocreomycetidae</taxon>
        <taxon>Hypocreales</taxon>
        <taxon>Ophiocordycipitaceae</taxon>
        <taxon>Tolypocladium</taxon>
    </lineage>
</organism>
<dbReference type="GO" id="GO:0030245">
    <property type="term" value="P:cellulose catabolic process"/>
    <property type="evidence" value="ECO:0007669"/>
    <property type="project" value="UniProtKB-KW"/>
</dbReference>
<evidence type="ECO:0000256" key="8">
    <source>
        <dbReference type="ARBA" id="ARBA00023326"/>
    </source>
</evidence>
<evidence type="ECO:0000259" key="9">
    <source>
        <dbReference type="Pfam" id="PF02015"/>
    </source>
</evidence>
<dbReference type="SUPFAM" id="SSF50685">
    <property type="entry name" value="Barwin-like endoglucanases"/>
    <property type="match status" value="1"/>
</dbReference>
<keyword evidence="6" id="KW-0119">Carbohydrate metabolism</keyword>
<dbReference type="InterPro" id="IPR036908">
    <property type="entry name" value="RlpA-like_sf"/>
</dbReference>
<dbReference type="Proteomes" id="UP000237481">
    <property type="component" value="Unassembled WGS sequence"/>
</dbReference>
<dbReference type="InterPro" id="IPR000334">
    <property type="entry name" value="Glyco_hydro_45"/>
</dbReference>
<dbReference type="OrthoDB" id="10035502at2759"/>
<evidence type="ECO:0000256" key="2">
    <source>
        <dbReference type="ARBA" id="ARBA00007793"/>
    </source>
</evidence>
<dbReference type="EC" id="3.2.1.4" evidence="3"/>